<feature type="transmembrane region" description="Helical" evidence="7">
    <location>
        <begin position="6"/>
        <end position="27"/>
    </location>
</feature>
<feature type="transmembrane region" description="Helical" evidence="7">
    <location>
        <begin position="152"/>
        <end position="177"/>
    </location>
</feature>
<sequence>MELILGYLAGLLTLINPCVLPVLPIVLAGALQASPLGPVALAAGMSLSFVVLGVTVSAFGFALGLTEEIIAQAGAILMIGFGLILLVPRFGMAFSTATAGLASGADTRMDRISSAGLQGQFAGGMLLGAVWSPCIGPTLGGAISLAAQGESLLWATAIMATFALGVSTLILGLGYGARSALQRRQAMMRAIAAKARPLMGGVFVAVGLALLFRIHHIIDAWLIQTLPAWLVDLSVSI</sequence>
<organism evidence="9 10">
    <name type="scientific">Seohaeicola saemankumensis</name>
    <dbReference type="NCBI Taxonomy" id="481181"/>
    <lineage>
        <taxon>Bacteria</taxon>
        <taxon>Pseudomonadati</taxon>
        <taxon>Pseudomonadota</taxon>
        <taxon>Alphaproteobacteria</taxon>
        <taxon>Rhodobacterales</taxon>
        <taxon>Roseobacteraceae</taxon>
        <taxon>Seohaeicola</taxon>
    </lineage>
</organism>
<feature type="transmembrane region" description="Helical" evidence="7">
    <location>
        <begin position="69"/>
        <end position="87"/>
    </location>
</feature>
<evidence type="ECO:0000256" key="7">
    <source>
        <dbReference type="SAM" id="Phobius"/>
    </source>
</evidence>
<dbReference type="RefSeq" id="WP_380791841.1">
    <property type="nucleotide sequence ID" value="NZ_JBHTKR010000004.1"/>
</dbReference>
<protein>
    <submittedName>
        <fullName evidence="9">Cytochrome c biogenesis CcdA family protein</fullName>
    </submittedName>
</protein>
<feature type="transmembrane region" description="Helical" evidence="7">
    <location>
        <begin position="198"/>
        <end position="218"/>
    </location>
</feature>
<evidence type="ECO:0000256" key="5">
    <source>
        <dbReference type="ARBA" id="ARBA00022989"/>
    </source>
</evidence>
<keyword evidence="10" id="KW-1185">Reference proteome</keyword>
<keyword evidence="3 7" id="KW-0812">Transmembrane</keyword>
<evidence type="ECO:0000256" key="2">
    <source>
        <dbReference type="ARBA" id="ARBA00006143"/>
    </source>
</evidence>
<feature type="transmembrane region" description="Helical" evidence="7">
    <location>
        <begin position="39"/>
        <end position="63"/>
    </location>
</feature>
<dbReference type="InterPro" id="IPR003834">
    <property type="entry name" value="Cyt_c_assmbl_TM_dom"/>
</dbReference>
<evidence type="ECO:0000259" key="8">
    <source>
        <dbReference type="Pfam" id="PF02683"/>
    </source>
</evidence>
<evidence type="ECO:0000256" key="1">
    <source>
        <dbReference type="ARBA" id="ARBA00004141"/>
    </source>
</evidence>
<accession>A0ABW3TDM6</accession>
<dbReference type="EMBL" id="JBHTKR010000004">
    <property type="protein sequence ID" value="MFD1195300.1"/>
    <property type="molecule type" value="Genomic_DNA"/>
</dbReference>
<evidence type="ECO:0000256" key="4">
    <source>
        <dbReference type="ARBA" id="ARBA00022748"/>
    </source>
</evidence>
<evidence type="ECO:0000313" key="9">
    <source>
        <dbReference type="EMBL" id="MFD1195300.1"/>
    </source>
</evidence>
<comment type="caution">
    <text evidence="9">The sequence shown here is derived from an EMBL/GenBank/DDBJ whole genome shotgun (WGS) entry which is preliminary data.</text>
</comment>
<comment type="subcellular location">
    <subcellularLocation>
        <location evidence="1">Membrane</location>
        <topology evidence="1">Multi-pass membrane protein</topology>
    </subcellularLocation>
</comment>
<keyword evidence="6 7" id="KW-0472">Membrane</keyword>
<dbReference type="PANTHER" id="PTHR31272:SF9">
    <property type="entry name" value="BLL1027 PROTEIN"/>
    <property type="match status" value="1"/>
</dbReference>
<dbReference type="PANTHER" id="PTHR31272">
    <property type="entry name" value="CYTOCHROME C-TYPE BIOGENESIS PROTEIN HI_1454-RELATED"/>
    <property type="match status" value="1"/>
</dbReference>
<dbReference type="Proteomes" id="UP001597151">
    <property type="component" value="Unassembled WGS sequence"/>
</dbReference>
<evidence type="ECO:0000313" key="10">
    <source>
        <dbReference type="Proteomes" id="UP001597151"/>
    </source>
</evidence>
<evidence type="ECO:0000256" key="3">
    <source>
        <dbReference type="ARBA" id="ARBA00022692"/>
    </source>
</evidence>
<name>A0ABW3TDM6_9RHOB</name>
<keyword evidence="4" id="KW-0201">Cytochrome c-type biogenesis</keyword>
<reference evidence="10" key="1">
    <citation type="journal article" date="2019" name="Int. J. Syst. Evol. Microbiol.">
        <title>The Global Catalogue of Microorganisms (GCM) 10K type strain sequencing project: providing services to taxonomists for standard genome sequencing and annotation.</title>
        <authorList>
            <consortium name="The Broad Institute Genomics Platform"/>
            <consortium name="The Broad Institute Genome Sequencing Center for Infectious Disease"/>
            <person name="Wu L."/>
            <person name="Ma J."/>
        </authorList>
    </citation>
    <scope>NUCLEOTIDE SEQUENCE [LARGE SCALE GENOMIC DNA]</scope>
    <source>
        <strain evidence="10">CCUG 55328</strain>
    </source>
</reference>
<evidence type="ECO:0000256" key="6">
    <source>
        <dbReference type="ARBA" id="ARBA00023136"/>
    </source>
</evidence>
<keyword evidence="5 7" id="KW-1133">Transmembrane helix</keyword>
<comment type="similarity">
    <text evidence="2">Belongs to the DsbD family.</text>
</comment>
<dbReference type="InterPro" id="IPR051790">
    <property type="entry name" value="Cytochrome_c-biogenesis_DsbD"/>
</dbReference>
<gene>
    <name evidence="9" type="ORF">ACFQ3C_11520</name>
</gene>
<feature type="domain" description="Cytochrome C biogenesis protein transmembrane" evidence="8">
    <location>
        <begin position="7"/>
        <end position="213"/>
    </location>
</feature>
<dbReference type="Pfam" id="PF02683">
    <property type="entry name" value="DsbD_TM"/>
    <property type="match status" value="1"/>
</dbReference>
<proteinExistence type="inferred from homology"/>